<evidence type="ECO:0000313" key="1">
    <source>
        <dbReference type="EMBL" id="CAK9173251.1"/>
    </source>
</evidence>
<dbReference type="Proteomes" id="UP001642360">
    <property type="component" value="Unassembled WGS sequence"/>
</dbReference>
<protein>
    <submittedName>
        <fullName evidence="1">Uncharacterized protein</fullName>
    </submittedName>
</protein>
<gene>
    <name evidence="1" type="ORF">ILEXP_LOCUS42989</name>
</gene>
<keyword evidence="2" id="KW-1185">Reference proteome</keyword>
<name>A0ABC8TUS8_9AQUA</name>
<evidence type="ECO:0000313" key="2">
    <source>
        <dbReference type="Proteomes" id="UP001642360"/>
    </source>
</evidence>
<dbReference type="AlphaFoldDB" id="A0ABC8TUS8"/>
<comment type="caution">
    <text evidence="1">The sequence shown here is derived from an EMBL/GenBank/DDBJ whole genome shotgun (WGS) entry which is preliminary data.</text>
</comment>
<organism evidence="1 2">
    <name type="scientific">Ilex paraguariensis</name>
    <name type="common">yerba mate</name>
    <dbReference type="NCBI Taxonomy" id="185542"/>
    <lineage>
        <taxon>Eukaryota</taxon>
        <taxon>Viridiplantae</taxon>
        <taxon>Streptophyta</taxon>
        <taxon>Embryophyta</taxon>
        <taxon>Tracheophyta</taxon>
        <taxon>Spermatophyta</taxon>
        <taxon>Magnoliopsida</taxon>
        <taxon>eudicotyledons</taxon>
        <taxon>Gunneridae</taxon>
        <taxon>Pentapetalae</taxon>
        <taxon>asterids</taxon>
        <taxon>campanulids</taxon>
        <taxon>Aquifoliales</taxon>
        <taxon>Aquifoliaceae</taxon>
        <taxon>Ilex</taxon>
    </lineage>
</organism>
<accession>A0ABC8TUS8</accession>
<reference evidence="1 2" key="1">
    <citation type="submission" date="2024-02" db="EMBL/GenBank/DDBJ databases">
        <authorList>
            <person name="Vignale AGUSTIN F."/>
            <person name="Sosa J E."/>
            <person name="Modenutti C."/>
        </authorList>
    </citation>
    <scope>NUCLEOTIDE SEQUENCE [LARGE SCALE GENOMIC DNA]</scope>
</reference>
<dbReference type="EMBL" id="CAUOFW020006168">
    <property type="protein sequence ID" value="CAK9173251.1"/>
    <property type="molecule type" value="Genomic_DNA"/>
</dbReference>
<proteinExistence type="predicted"/>
<sequence>MSANLTAQVQPFEGKDTRIFDVVLCYLAPLCTKNISLFWQGEEVLPPGNTAAVMSLFLEDSFLQNLWMECFAKQNELYTSDDEHAVLLHRLQQIPQLHYPIEAIQSIPFSDSKFQILEAQTQHTTNQKQP</sequence>